<dbReference type="InterPro" id="IPR000917">
    <property type="entry name" value="Sulfatase_N"/>
</dbReference>
<evidence type="ECO:0000259" key="2">
    <source>
        <dbReference type="Pfam" id="PF00884"/>
    </source>
</evidence>
<dbReference type="GO" id="GO:0016787">
    <property type="term" value="F:hydrolase activity"/>
    <property type="evidence" value="ECO:0007669"/>
    <property type="project" value="UniProtKB-KW"/>
</dbReference>
<name>A0A5N5U8C5_9EURY</name>
<dbReference type="PANTHER" id="PTHR43751">
    <property type="entry name" value="SULFATASE"/>
    <property type="match status" value="1"/>
</dbReference>
<dbReference type="Gene3D" id="3.40.720.10">
    <property type="entry name" value="Alkaline Phosphatase, subunit A"/>
    <property type="match status" value="1"/>
</dbReference>
<dbReference type="InterPro" id="IPR052701">
    <property type="entry name" value="GAG_Ulvan_Degrading_Sulfatases"/>
</dbReference>
<dbReference type="AlphaFoldDB" id="A0A5N5U8C5"/>
<evidence type="ECO:0000313" key="3">
    <source>
        <dbReference type="EMBL" id="KAB7514669.1"/>
    </source>
</evidence>
<dbReference type="Pfam" id="PF00884">
    <property type="entry name" value="Sulfatase"/>
    <property type="match status" value="1"/>
</dbReference>
<keyword evidence="3" id="KW-0378">Hydrolase</keyword>
<proteinExistence type="predicted"/>
<dbReference type="GO" id="GO:0016740">
    <property type="term" value="F:transferase activity"/>
    <property type="evidence" value="ECO:0007669"/>
    <property type="project" value="UniProtKB-KW"/>
</dbReference>
<keyword evidence="3" id="KW-0808">Transferase</keyword>
<feature type="compositionally biased region" description="Basic and acidic residues" evidence="1">
    <location>
        <begin position="412"/>
        <end position="422"/>
    </location>
</feature>
<dbReference type="EMBL" id="QKKZ01000002">
    <property type="protein sequence ID" value="KAB7514669.1"/>
    <property type="molecule type" value="Genomic_DNA"/>
</dbReference>
<sequence>MTNVALIVLDTLRYDSFEKHFDWLPGERFENAFSPSHYTVPAHGGMFSGYYPSEVGTHAKSEDLDFDGPVLAETLNDFGYTTRGFTANVLLSPWNNWDRGFDEYKLGWRARAASPDTFNWSDELSTLSEKSRLERYVWSVTRCLLSDCATIPSLEVAWHLKRTEHDGAPEALDYVSETSFQEDEFLFMNLMEAHLPYRPPSEYRTTDLSSFEDTSQSVLGGDTDCGLLKQAYDDCVRYLSDMYEQLFYSLTEDFDYIVTVADHGELFGEHNARAHWHGVYPELTHVPFSIWNGESDTQYRSETVSLIDLHQTILSMVGDEDSVPSRGRDVCSIFDEKRWLTESNGLRPSRVEALKRDGFSSEEISKYDTPLYGLADPDYYAWQTPDSLNIRGSGDAENIEDEIERIVSSLDRRQNNDSKSRVNESAQSQLEDLGYL</sequence>
<dbReference type="Proteomes" id="UP000326865">
    <property type="component" value="Unassembled WGS sequence"/>
</dbReference>
<accession>A0A5N5U8C5</accession>
<dbReference type="InterPro" id="IPR017850">
    <property type="entry name" value="Alkaline_phosphatase_core_sf"/>
</dbReference>
<dbReference type="SUPFAM" id="SSF53649">
    <property type="entry name" value="Alkaline phosphatase-like"/>
    <property type="match status" value="1"/>
</dbReference>
<organism evidence="3 4">
    <name type="scientific">Halosegnis rubeus</name>
    <dbReference type="NCBI Taxonomy" id="2212850"/>
    <lineage>
        <taxon>Archaea</taxon>
        <taxon>Methanobacteriati</taxon>
        <taxon>Methanobacteriota</taxon>
        <taxon>Stenosarchaea group</taxon>
        <taxon>Halobacteria</taxon>
        <taxon>Halobacteriales</taxon>
        <taxon>Natronomonadaceae</taxon>
        <taxon>Halosegnis</taxon>
    </lineage>
</organism>
<reference evidence="3 4" key="1">
    <citation type="submission" date="2019-10" db="EMBL/GenBank/DDBJ databases">
        <title>Unraveling microbial dark matter from salterns through culturing: the case of the genus Halosegnis.</title>
        <authorList>
            <person name="Duran-Viseras A."/>
            <person name="Andrei A.-S."/>
            <person name="Vera-Gargallo B."/>
            <person name="Ghai R."/>
            <person name="Sanchez-Porro C."/>
            <person name="Ventosa A."/>
        </authorList>
    </citation>
    <scope>NUCLEOTIDE SEQUENCE [LARGE SCALE GENOMIC DNA]</scope>
    <source>
        <strain evidence="3 4">F18-79</strain>
    </source>
</reference>
<protein>
    <submittedName>
        <fullName evidence="3">Sulfatase-like hydrolase/transferase</fullName>
    </submittedName>
</protein>
<evidence type="ECO:0000313" key="4">
    <source>
        <dbReference type="Proteomes" id="UP000326865"/>
    </source>
</evidence>
<feature type="region of interest" description="Disordered" evidence="1">
    <location>
        <begin position="412"/>
        <end position="436"/>
    </location>
</feature>
<keyword evidence="4" id="KW-1185">Reference proteome</keyword>
<feature type="domain" description="Sulfatase N-terminal" evidence="2">
    <location>
        <begin position="26"/>
        <end position="318"/>
    </location>
</feature>
<dbReference type="PANTHER" id="PTHR43751:SF3">
    <property type="entry name" value="SULFATASE N-TERMINAL DOMAIN-CONTAINING PROTEIN"/>
    <property type="match status" value="1"/>
</dbReference>
<dbReference type="RefSeq" id="WP_152133919.1">
    <property type="nucleotide sequence ID" value="NZ_QKKZ01000002.1"/>
</dbReference>
<comment type="caution">
    <text evidence="3">The sequence shown here is derived from an EMBL/GenBank/DDBJ whole genome shotgun (WGS) entry which is preliminary data.</text>
</comment>
<evidence type="ECO:0000256" key="1">
    <source>
        <dbReference type="SAM" id="MobiDB-lite"/>
    </source>
</evidence>
<gene>
    <name evidence="3" type="ORF">DM867_06010</name>
</gene>